<reference evidence="3" key="2">
    <citation type="submission" date="2025-09" db="UniProtKB">
        <authorList>
            <consortium name="Ensembl"/>
        </authorList>
    </citation>
    <scope>IDENTIFICATION</scope>
</reference>
<dbReference type="GO" id="GO:0043021">
    <property type="term" value="F:ribonucleoprotein complex binding"/>
    <property type="evidence" value="ECO:0007669"/>
    <property type="project" value="TreeGrafter"/>
</dbReference>
<dbReference type="Pfam" id="PF01248">
    <property type="entry name" value="Ribosomal_L7Ae"/>
    <property type="match status" value="1"/>
</dbReference>
<dbReference type="InterPro" id="IPR004038">
    <property type="entry name" value="Ribosomal_eL8/eL30/eS12/Gad45"/>
</dbReference>
<dbReference type="SUPFAM" id="SSF55315">
    <property type="entry name" value="L30e-like"/>
    <property type="match status" value="1"/>
</dbReference>
<dbReference type="PANTHER" id="PTHR13284">
    <property type="entry name" value="GH01354P"/>
    <property type="match status" value="1"/>
</dbReference>
<evidence type="ECO:0000256" key="1">
    <source>
        <dbReference type="SAM" id="MobiDB-lite"/>
    </source>
</evidence>
<dbReference type="GO" id="GO:0005739">
    <property type="term" value="C:mitochondrion"/>
    <property type="evidence" value="ECO:0007669"/>
    <property type="project" value="TreeGrafter"/>
</dbReference>
<organism evidence="3 4">
    <name type="scientific">Xiphophorus couchianus</name>
    <name type="common">Monterrey platyfish</name>
    <dbReference type="NCBI Taxonomy" id="32473"/>
    <lineage>
        <taxon>Eukaryota</taxon>
        <taxon>Metazoa</taxon>
        <taxon>Chordata</taxon>
        <taxon>Craniata</taxon>
        <taxon>Vertebrata</taxon>
        <taxon>Euteleostomi</taxon>
        <taxon>Actinopterygii</taxon>
        <taxon>Neopterygii</taxon>
        <taxon>Teleostei</taxon>
        <taxon>Neoteleostei</taxon>
        <taxon>Acanthomorphata</taxon>
        <taxon>Ovalentaria</taxon>
        <taxon>Atherinomorphae</taxon>
        <taxon>Cyprinodontiformes</taxon>
        <taxon>Poeciliidae</taxon>
        <taxon>Poeciliinae</taxon>
        <taxon>Xiphophorus</taxon>
    </lineage>
</organism>
<dbReference type="Proteomes" id="UP000261380">
    <property type="component" value="Unplaced"/>
</dbReference>
<keyword evidence="4" id="KW-1185">Reference proteome</keyword>
<feature type="region of interest" description="Disordered" evidence="1">
    <location>
        <begin position="165"/>
        <end position="266"/>
    </location>
</feature>
<dbReference type="AlphaFoldDB" id="A0A3B5LPF7"/>
<dbReference type="STRING" id="32473.ENSXCOP00000012630"/>
<reference evidence="3" key="1">
    <citation type="submission" date="2025-08" db="UniProtKB">
        <authorList>
            <consortium name="Ensembl"/>
        </authorList>
    </citation>
    <scope>IDENTIFICATION</scope>
</reference>
<feature type="compositionally biased region" description="Polar residues" evidence="1">
    <location>
        <begin position="96"/>
        <end position="111"/>
    </location>
</feature>
<dbReference type="GO" id="GO:0003730">
    <property type="term" value="F:mRNA 3'-UTR binding"/>
    <property type="evidence" value="ECO:0007669"/>
    <property type="project" value="TreeGrafter"/>
</dbReference>
<evidence type="ECO:0000313" key="3">
    <source>
        <dbReference type="Ensembl" id="ENSXCOP00000012630.1"/>
    </source>
</evidence>
<dbReference type="InterPro" id="IPR040051">
    <property type="entry name" value="SECISBP2"/>
</dbReference>
<dbReference type="GO" id="GO:1990904">
    <property type="term" value="C:ribonucleoprotein complex"/>
    <property type="evidence" value="ECO:0007669"/>
    <property type="project" value="TreeGrafter"/>
</dbReference>
<evidence type="ECO:0000313" key="4">
    <source>
        <dbReference type="Proteomes" id="UP000261380"/>
    </source>
</evidence>
<dbReference type="FunFam" id="3.30.1330.30:FF:000004">
    <property type="entry name" value="selenocysteine insertion sequence-binding protein 2"/>
    <property type="match status" value="1"/>
</dbReference>
<dbReference type="InterPro" id="IPR029064">
    <property type="entry name" value="Ribosomal_eL30-like_sf"/>
</dbReference>
<feature type="compositionally biased region" description="Polar residues" evidence="1">
    <location>
        <begin position="226"/>
        <end position="235"/>
    </location>
</feature>
<evidence type="ECO:0000259" key="2">
    <source>
        <dbReference type="Pfam" id="PF01248"/>
    </source>
</evidence>
<dbReference type="Gene3D" id="3.30.1330.30">
    <property type="match status" value="1"/>
</dbReference>
<accession>A0A3B5LPF7</accession>
<sequence>MICTFSYLTYILSVLLMQMNNYKALFSRSFIVCPFGASAGFRHVRSAPASGRKSTPALADFVPFEVKMADFPELAGILQKSTSHAGAQKDCWGPSPQCTNPQTQTTSQKVSFSEKVSGKKSKAPVQLDIGNMLAVLEKKQQTQKSKQDSKPIILSVGGGLPVVQKQSSALKKPPWQQDKIAHNPLDSTSPLVKKGKQREVPKAKKPTPLKKASGHSLLTQGFDEQLNLNGTNSNMDEADEDNDKNDDVQQEVPSSEPQQNNVPKIHSRKFRDYCSQMLRKDLDECVTSLLKELVRFQDRLYQKDPMKARMKRRIVMGLREVLKHLKLKKVKCVIISPNCERIQSKGGLDEVLHTIINMCREQGVPFVFALSRKALGHCVNKAVPVSLVGIFNYDGAQDFYHKMIELSAEARRAYEVMLLSLERSDQSGTDQQGNTEPLQINSLAEESEPGPDSKWSEKPHYCKSQRFIYSATMRGKPSFSLTDQ</sequence>
<dbReference type="GO" id="GO:0035368">
    <property type="term" value="F:selenocysteine insertion sequence binding"/>
    <property type="evidence" value="ECO:0007669"/>
    <property type="project" value="InterPro"/>
</dbReference>
<dbReference type="GeneTree" id="ENSGT00490000043356"/>
<feature type="compositionally biased region" description="Polar residues" evidence="1">
    <location>
        <begin position="251"/>
        <end position="262"/>
    </location>
</feature>
<dbReference type="Ensembl" id="ENSXCOT00000012782.1">
    <property type="protein sequence ID" value="ENSXCOP00000012630.1"/>
    <property type="gene ID" value="ENSXCOG00000009547.1"/>
</dbReference>
<feature type="compositionally biased region" description="Polar residues" evidence="1">
    <location>
        <begin position="426"/>
        <end position="444"/>
    </location>
</feature>
<feature type="domain" description="Ribosomal protein eL8/eL30/eS12/Gadd45" evidence="2">
    <location>
        <begin position="304"/>
        <end position="399"/>
    </location>
</feature>
<name>A0A3B5LPF7_9TELE</name>
<dbReference type="GO" id="GO:0001514">
    <property type="term" value="P:selenocysteine incorporation"/>
    <property type="evidence" value="ECO:0007669"/>
    <property type="project" value="TreeGrafter"/>
</dbReference>
<protein>
    <submittedName>
        <fullName evidence="3">SECIS binding protein 2</fullName>
    </submittedName>
</protein>
<feature type="region of interest" description="Disordered" evidence="1">
    <location>
        <begin position="424"/>
        <end position="459"/>
    </location>
</feature>
<dbReference type="PANTHER" id="PTHR13284:SF9">
    <property type="entry name" value="SELENOCYSTEINE INSERTION SEQUENCE-BINDING PROTEIN 2"/>
    <property type="match status" value="1"/>
</dbReference>
<feature type="region of interest" description="Disordered" evidence="1">
    <location>
        <begin position="88"/>
        <end position="123"/>
    </location>
</feature>
<proteinExistence type="predicted"/>